<evidence type="ECO:0000313" key="3">
    <source>
        <dbReference type="EMBL" id="OSS51519.1"/>
    </source>
</evidence>
<evidence type="ECO:0000256" key="2">
    <source>
        <dbReference type="ARBA" id="ARBA00023002"/>
    </source>
</evidence>
<dbReference type="InterPro" id="IPR036291">
    <property type="entry name" value="NAD(P)-bd_dom_sf"/>
</dbReference>
<dbReference type="Gene3D" id="3.90.25.10">
    <property type="entry name" value="UDP-galactose 4-epimerase, domain 1"/>
    <property type="match status" value="1"/>
</dbReference>
<dbReference type="AlphaFoldDB" id="A0A1Y2M6U8"/>
<dbReference type="PANTHER" id="PTHR47706">
    <property type="entry name" value="NMRA-LIKE FAMILY PROTEIN"/>
    <property type="match status" value="1"/>
</dbReference>
<gene>
    <name evidence="3" type="ORF">B5807_03225</name>
</gene>
<evidence type="ECO:0000256" key="1">
    <source>
        <dbReference type="ARBA" id="ARBA00022857"/>
    </source>
</evidence>
<dbReference type="InterPro" id="IPR051609">
    <property type="entry name" value="NmrA/Isoflavone_reductase-like"/>
</dbReference>
<dbReference type="GO" id="GO:0016491">
    <property type="term" value="F:oxidoreductase activity"/>
    <property type="evidence" value="ECO:0007669"/>
    <property type="project" value="UniProtKB-KW"/>
</dbReference>
<dbReference type="PANTHER" id="PTHR47706:SF5">
    <property type="entry name" value="ISOFLAVONE REDUCTASE"/>
    <property type="match status" value="1"/>
</dbReference>
<dbReference type="EMBL" id="KZ107840">
    <property type="protein sequence ID" value="OSS51519.1"/>
    <property type="molecule type" value="Genomic_DNA"/>
</dbReference>
<reference evidence="3 4" key="1">
    <citation type="journal article" date="2017" name="Genome Announc.">
        <title>Genome sequence of the saprophytic ascomycete Epicoccum nigrum ICMP 19927 strain isolated from New Zealand.</title>
        <authorList>
            <person name="Fokin M."/>
            <person name="Fleetwood D."/>
            <person name="Weir B.S."/>
            <person name="Villas-Boas S.G."/>
        </authorList>
    </citation>
    <scope>NUCLEOTIDE SEQUENCE [LARGE SCALE GENOMIC DNA]</scope>
    <source>
        <strain evidence="3 4">ICMP 19927</strain>
    </source>
</reference>
<keyword evidence="2" id="KW-0560">Oxidoreductase</keyword>
<dbReference type="OMA" id="CGIFYER"/>
<evidence type="ECO:0000313" key="4">
    <source>
        <dbReference type="Proteomes" id="UP000193240"/>
    </source>
</evidence>
<dbReference type="SUPFAM" id="SSF51735">
    <property type="entry name" value="NAD(P)-binding Rossmann-fold domains"/>
    <property type="match status" value="1"/>
</dbReference>
<keyword evidence="4" id="KW-1185">Reference proteome</keyword>
<sequence length="309" mass="33610">MSNMRVAVAGSCGLAVLIAQEIQESTSHQVVLLSRIHQTVLISQGYQCQIVDYKSSSSLQHALTGVDTVISTVTGKPQLRLIDAAIQCRVRRFAPAEFEGQPGLRAPNTILNRGKSSALARLQQYAAYIQSTAFVCGVFYERFAVGGLRAHNIGGNIASGEGDFIADLRNMTAVAPIYDAANNLSHICLTSIYDVAKFVVRSLDIPHWPVEMSMCGDRMSVNALIELVKTCRGRSLHPIAYQNPAGLQYQLMVAEANGDVTQQQRVAAHLATAEGRYDFITPGYLNSMYPDILPATFHAWLALAWAAVP</sequence>
<proteinExistence type="predicted"/>
<accession>A0A1Y2M6U8</accession>
<dbReference type="Gene3D" id="3.40.50.720">
    <property type="entry name" value="NAD(P)-binding Rossmann-like Domain"/>
    <property type="match status" value="1"/>
</dbReference>
<protein>
    <submittedName>
        <fullName evidence="3">Uncharacterized protein</fullName>
    </submittedName>
</protein>
<keyword evidence="1" id="KW-0521">NADP</keyword>
<name>A0A1Y2M6U8_EPING</name>
<dbReference type="Proteomes" id="UP000193240">
    <property type="component" value="Unassembled WGS sequence"/>
</dbReference>
<organism evidence="3 4">
    <name type="scientific">Epicoccum nigrum</name>
    <name type="common">Soil fungus</name>
    <name type="synonym">Epicoccum purpurascens</name>
    <dbReference type="NCBI Taxonomy" id="105696"/>
    <lineage>
        <taxon>Eukaryota</taxon>
        <taxon>Fungi</taxon>
        <taxon>Dikarya</taxon>
        <taxon>Ascomycota</taxon>
        <taxon>Pezizomycotina</taxon>
        <taxon>Dothideomycetes</taxon>
        <taxon>Pleosporomycetidae</taxon>
        <taxon>Pleosporales</taxon>
        <taxon>Pleosporineae</taxon>
        <taxon>Didymellaceae</taxon>
        <taxon>Epicoccum</taxon>
    </lineage>
</organism>
<dbReference type="InParanoid" id="A0A1Y2M6U8"/>